<organism evidence="8 9">
    <name type="scientific">Malus domestica</name>
    <name type="common">Apple</name>
    <name type="synonym">Pyrus malus</name>
    <dbReference type="NCBI Taxonomy" id="3750"/>
    <lineage>
        <taxon>Eukaryota</taxon>
        <taxon>Viridiplantae</taxon>
        <taxon>Streptophyta</taxon>
        <taxon>Embryophyta</taxon>
        <taxon>Tracheophyta</taxon>
        <taxon>Spermatophyta</taxon>
        <taxon>Magnoliopsida</taxon>
        <taxon>eudicotyledons</taxon>
        <taxon>Gunneridae</taxon>
        <taxon>Pentapetalae</taxon>
        <taxon>rosids</taxon>
        <taxon>fabids</taxon>
        <taxon>Rosales</taxon>
        <taxon>Rosaceae</taxon>
        <taxon>Amygdaloideae</taxon>
        <taxon>Maleae</taxon>
        <taxon>Malus</taxon>
    </lineage>
</organism>
<feature type="compositionally biased region" description="Basic and acidic residues" evidence="6">
    <location>
        <begin position="542"/>
        <end position="560"/>
    </location>
</feature>
<feature type="coiled-coil region" evidence="5">
    <location>
        <begin position="1282"/>
        <end position="1309"/>
    </location>
</feature>
<evidence type="ECO:0000256" key="2">
    <source>
        <dbReference type="ARBA" id="ARBA00022771"/>
    </source>
</evidence>
<feature type="compositionally biased region" description="Polar residues" evidence="6">
    <location>
        <begin position="645"/>
        <end position="668"/>
    </location>
</feature>
<feature type="compositionally biased region" description="Polar residues" evidence="6">
    <location>
        <begin position="477"/>
        <end position="492"/>
    </location>
</feature>
<dbReference type="PROSITE" id="PS01358">
    <property type="entry name" value="ZF_RANBP2_1"/>
    <property type="match status" value="2"/>
</dbReference>
<feature type="region of interest" description="Disordered" evidence="6">
    <location>
        <begin position="437"/>
        <end position="560"/>
    </location>
</feature>
<accession>A0A498IHJ2</accession>
<dbReference type="InterPro" id="IPR036443">
    <property type="entry name" value="Znf_RanBP2_sf"/>
</dbReference>
<dbReference type="SUPFAM" id="SSF90209">
    <property type="entry name" value="Ran binding protein zinc finger-like"/>
    <property type="match status" value="1"/>
</dbReference>
<dbReference type="InterPro" id="IPR001876">
    <property type="entry name" value="Znf_RanBP2"/>
</dbReference>
<keyword evidence="3" id="KW-0862">Zinc</keyword>
<dbReference type="PANTHER" id="PTHR43689:SF14">
    <property type="entry name" value="LYSOPHOSPHOLIPASE BODYGUARD 4-RELATED"/>
    <property type="match status" value="1"/>
</dbReference>
<dbReference type="InterPro" id="IPR029058">
    <property type="entry name" value="AB_hydrolase_fold"/>
</dbReference>
<keyword evidence="2 4" id="KW-0863">Zinc-finger</keyword>
<evidence type="ECO:0000313" key="9">
    <source>
        <dbReference type="Proteomes" id="UP000290289"/>
    </source>
</evidence>
<keyword evidence="1" id="KW-0479">Metal-binding</keyword>
<dbReference type="Gene3D" id="4.10.1060.10">
    <property type="entry name" value="Zinc finger, RanBP2-type"/>
    <property type="match status" value="2"/>
</dbReference>
<reference evidence="8 9" key="1">
    <citation type="submission" date="2018-10" db="EMBL/GenBank/DDBJ databases">
        <title>A high-quality apple genome assembly.</title>
        <authorList>
            <person name="Hu J."/>
        </authorList>
    </citation>
    <scope>NUCLEOTIDE SEQUENCE [LARGE SCALE GENOMIC DNA]</scope>
    <source>
        <strain evidence="9">cv. HFTH1</strain>
        <tissue evidence="8">Young leaf</tissue>
    </source>
</reference>
<dbReference type="SUPFAM" id="SSF53474">
    <property type="entry name" value="alpha/beta-Hydrolases"/>
    <property type="match status" value="1"/>
</dbReference>
<feature type="compositionally biased region" description="Polar residues" evidence="6">
    <location>
        <begin position="437"/>
        <end position="468"/>
    </location>
</feature>
<dbReference type="Pfam" id="PF00641">
    <property type="entry name" value="Zn_ribbon_RanBP"/>
    <property type="match status" value="2"/>
</dbReference>
<dbReference type="GO" id="GO:0008270">
    <property type="term" value="F:zinc ion binding"/>
    <property type="evidence" value="ECO:0007669"/>
    <property type="project" value="UniProtKB-KW"/>
</dbReference>
<feature type="compositionally biased region" description="Polar residues" evidence="6">
    <location>
        <begin position="530"/>
        <end position="539"/>
    </location>
</feature>
<feature type="compositionally biased region" description="Basic and acidic residues" evidence="6">
    <location>
        <begin position="759"/>
        <end position="768"/>
    </location>
</feature>
<feature type="compositionally biased region" description="Polar residues" evidence="6">
    <location>
        <begin position="728"/>
        <end position="748"/>
    </location>
</feature>
<evidence type="ECO:0000259" key="7">
    <source>
        <dbReference type="PROSITE" id="PS50199"/>
    </source>
</evidence>
<keyword evidence="5" id="KW-0175">Coiled coil</keyword>
<dbReference type="Proteomes" id="UP000290289">
    <property type="component" value="Chromosome 12"/>
</dbReference>
<evidence type="ECO:0000313" key="8">
    <source>
        <dbReference type="EMBL" id="RXH81615.1"/>
    </source>
</evidence>
<dbReference type="PROSITE" id="PS50199">
    <property type="entry name" value="ZF_RANBP2_2"/>
    <property type="match status" value="2"/>
</dbReference>
<feature type="region of interest" description="Disordered" evidence="6">
    <location>
        <begin position="594"/>
        <end position="768"/>
    </location>
</feature>
<dbReference type="SMART" id="SM00547">
    <property type="entry name" value="ZnF_RBZ"/>
    <property type="match status" value="2"/>
</dbReference>
<sequence length="1328" mass="149609">MLLHVQMGGASNRFFTILSTTTTSHPFHRFPSLLRLSRQYKPPLFPSSLSFLSHRHSLTSRPSSSASSFPPGSSHHFHSHSPVSSAYPSSSADSATFPASHPWPEWSHLLNSLSAAGYNGVNGQDEFTAAVRDLPEDFMRAASVCLALARQRAGLLRLLSRRDLEVVVENGTPFLFQNGDDSARRMRLFLGQGSTNALGIDKAQTIDLMRFILSYASNPVFSSERNNLYNREIVESSVRTLLSELAKLCYSVPDSNSIGSMQSRSSDNFGESARPFEKTIEMKRGDWICQRCNFMNFARNMKCLECEEAQPKRELTGKEWECPQCDFFNYGRNMVCLRCDCKRPGEVSRGSTNDGLDMGYVNMGDKSQANIDSRLAANEEKAQRWFSKISQLDSTSDMSSAVSDEDFPEIMPLRKGVNRFVVSTRKTPLERRLANAQYQRNVDNEGSYQGKDLQSGSVNRSLGRTPNRTLDEILGHVNTSTNPRQNVGTDTPSSISSSVSSEYGQPRGGNSNYPQFVPLPADSFAKKPENSSVEESMQLSEKPPEQAGSKDEERDQAEKSERWFKRVAELHDVTNLASAISDEDFPEIMPMRKGENRFVVSKKKDRSLTTPASKRHTATEQPNNGNYVPFVPFPPDYFAKKKNQQTDLTNKIADESTSTTMPDNSSDSLVDARSHVQQVKNQQSNVPSWYSENSGQNQFGDSAPSFANSSSYGMDGLNIGSSGKEKSNQTASSTGNSPQQSNDQNIRQGWSGKSLEGSAVKEPDPLDMSEEAKAERWFKRVAQIKDISELSQIPDEDFPSIMPMRKGVNRFVVSKRKTPLERRLTSPQHRKNLPVVSSDPAKERDTKWRNPTTTLVSALNFIVFLVFDFLDTFLCVVYRYIDELFEGQEASSCYCTDKEEQEARRNGDGEEGEELSLSETLYERKNVFRKMGFLGYAKKWRKSKSENPGKVKNQKNRWSDCGCQSCVSWTNDAAQKLHFVIGEPEPSSQALTDEDCRGKPPENVIFLHGFLCSSSFWTETVFPNLSEHGKRNYRLFAVDLLGFGRSPKPRDCFYTLKDHLEMIEKSVICPFQLSSFHLVAHSMGCLIAIALAAKHPELVKSVTLVAPPYFPSKDGDSLRVLEKLAARKLWPPFVFGTSFMSWYEHLGRCVCFLVCRHHRTWETIAKLLTRRRDLHFMAVDFTRHTHHSAWHTMHNVICGGAKLMEGYLQVLSKAGVKICVIHGDRDNVVPMECSNNIQMAAPDAEVNIVKNTNHNSVIFGRERDFTRHMEIGSDPPKSKERLACTRDHARALREDLHALDNEIVTLSQSSLVGYIQKAIFGRFYWFFR</sequence>
<evidence type="ECO:0000256" key="6">
    <source>
        <dbReference type="SAM" id="MobiDB-lite"/>
    </source>
</evidence>
<gene>
    <name evidence="8" type="ORF">DVH24_035036</name>
</gene>
<dbReference type="Gene3D" id="3.40.50.1820">
    <property type="entry name" value="alpha/beta hydrolase"/>
    <property type="match status" value="1"/>
</dbReference>
<dbReference type="PANTHER" id="PTHR43689">
    <property type="entry name" value="HYDROLASE"/>
    <property type="match status" value="1"/>
</dbReference>
<comment type="caution">
    <text evidence="8">The sequence shown here is derived from an EMBL/GenBank/DDBJ whole genome shotgun (WGS) entry which is preliminary data.</text>
</comment>
<dbReference type="EMBL" id="RDQH01000338">
    <property type="protein sequence ID" value="RXH81615.1"/>
    <property type="molecule type" value="Genomic_DNA"/>
</dbReference>
<feature type="domain" description="RanBP2-type" evidence="7">
    <location>
        <begin position="283"/>
        <end position="312"/>
    </location>
</feature>
<name>A0A498IHJ2_MALDO</name>
<dbReference type="PRINTS" id="PR00111">
    <property type="entry name" value="ABHYDROLASE"/>
</dbReference>
<feature type="region of interest" description="Disordered" evidence="6">
    <location>
        <begin position="62"/>
        <end position="81"/>
    </location>
</feature>
<feature type="compositionally biased region" description="Polar residues" evidence="6">
    <location>
        <begin position="675"/>
        <end position="712"/>
    </location>
</feature>
<keyword evidence="9" id="KW-1185">Reference proteome</keyword>
<evidence type="ECO:0000256" key="1">
    <source>
        <dbReference type="ARBA" id="ARBA00022723"/>
    </source>
</evidence>
<evidence type="ECO:0000256" key="5">
    <source>
        <dbReference type="SAM" id="Coils"/>
    </source>
</evidence>
<dbReference type="STRING" id="3750.A0A498IHJ2"/>
<feature type="domain" description="RanBP2-type" evidence="7">
    <location>
        <begin position="315"/>
        <end position="345"/>
    </location>
</feature>
<dbReference type="InterPro" id="IPR000073">
    <property type="entry name" value="AB_hydrolase_1"/>
</dbReference>
<dbReference type="Pfam" id="PF00561">
    <property type="entry name" value="Abhydrolase_1"/>
    <property type="match status" value="1"/>
</dbReference>
<evidence type="ECO:0000256" key="4">
    <source>
        <dbReference type="PROSITE-ProRule" id="PRU00322"/>
    </source>
</evidence>
<proteinExistence type="predicted"/>
<protein>
    <recommendedName>
        <fullName evidence="7">RanBP2-type domain-containing protein</fullName>
    </recommendedName>
</protein>
<evidence type="ECO:0000256" key="3">
    <source>
        <dbReference type="ARBA" id="ARBA00022833"/>
    </source>
</evidence>